<dbReference type="EMBL" id="NJPO01000044">
    <property type="protein sequence ID" value="PLK59097.1"/>
    <property type="molecule type" value="Genomic_DNA"/>
</dbReference>
<dbReference type="OrthoDB" id="359268at2"/>
<evidence type="ECO:0000256" key="1">
    <source>
        <dbReference type="ARBA" id="ARBA00001917"/>
    </source>
</evidence>
<comment type="function">
    <text evidence="7">Low-potential electron donor to a number of redox enzymes.</text>
</comment>
<evidence type="ECO:0000256" key="5">
    <source>
        <dbReference type="ARBA" id="ARBA00022643"/>
    </source>
</evidence>
<comment type="cofactor">
    <cofactor evidence="1 7">
        <name>FMN</name>
        <dbReference type="ChEBI" id="CHEBI:58210"/>
    </cofactor>
</comment>
<keyword evidence="5 7" id="KW-0288">FMN</keyword>
<dbReference type="Proteomes" id="UP000234253">
    <property type="component" value="Unassembled WGS sequence"/>
</dbReference>
<keyword evidence="3 7" id="KW-0813">Transport</keyword>
<dbReference type="NCBIfam" id="NF006739">
    <property type="entry name" value="PRK09267.1-5"/>
    <property type="match status" value="1"/>
</dbReference>
<name>A0A2N4XXG5_9GAMM</name>
<feature type="domain" description="Flavodoxin-like" evidence="8">
    <location>
        <begin position="4"/>
        <end position="165"/>
    </location>
</feature>
<dbReference type="PANTHER" id="PTHR42809">
    <property type="entry name" value="FLAVODOXIN 2"/>
    <property type="match status" value="1"/>
</dbReference>
<dbReference type="RefSeq" id="WP_101626723.1">
    <property type="nucleotide sequence ID" value="NZ_NJPO01000044.1"/>
</dbReference>
<dbReference type="GO" id="GO:0010181">
    <property type="term" value="F:FMN binding"/>
    <property type="evidence" value="ECO:0007669"/>
    <property type="project" value="UniProtKB-UniRule"/>
</dbReference>
<evidence type="ECO:0000256" key="3">
    <source>
        <dbReference type="ARBA" id="ARBA00022448"/>
    </source>
</evidence>
<comment type="caution">
    <text evidence="9">The sequence shown here is derived from an EMBL/GenBank/DDBJ whole genome shotgun (WGS) entry which is preliminary data.</text>
</comment>
<sequence>MARVGIFFGSDTGNTENVAKIIQKQFGTHIADLFDIARSNKEDLEQYELLLLGISTWYYGEAQCDWDDFLPTMKKINFSGKSVALFGCGDQEDYAEYFCDALGTLRDIIEPHGATLVGRWSTASYDFQASKGLADDDHFIGLAIDEDRQPELTTNRVVSWVKQVRREWHFD</sequence>
<dbReference type="NCBIfam" id="NF006737">
    <property type="entry name" value="PRK09267.1-3"/>
    <property type="match status" value="1"/>
</dbReference>
<evidence type="ECO:0000313" key="10">
    <source>
        <dbReference type="Proteomes" id="UP000234253"/>
    </source>
</evidence>
<evidence type="ECO:0000256" key="7">
    <source>
        <dbReference type="PIRNR" id="PIRNR038996"/>
    </source>
</evidence>
<keyword evidence="6 7" id="KW-0249">Electron transport</keyword>
<dbReference type="InterPro" id="IPR001226">
    <property type="entry name" value="Flavodoxin_CS"/>
</dbReference>
<gene>
    <name evidence="9" type="ORF">CEX73_00800</name>
</gene>
<dbReference type="AlphaFoldDB" id="A0A2N4XXG5"/>
<dbReference type="InterPro" id="IPR008254">
    <property type="entry name" value="Flavodoxin/NO_synth"/>
</dbReference>
<dbReference type="PROSITE" id="PS00201">
    <property type="entry name" value="FLAVODOXIN"/>
    <property type="match status" value="1"/>
</dbReference>
<evidence type="ECO:0000256" key="6">
    <source>
        <dbReference type="ARBA" id="ARBA00022982"/>
    </source>
</evidence>
<dbReference type="Pfam" id="PF00258">
    <property type="entry name" value="Flavodoxin_1"/>
    <property type="match status" value="1"/>
</dbReference>
<proteinExistence type="inferred from homology"/>
<protein>
    <recommendedName>
        <fullName evidence="7">Flavodoxin</fullName>
    </recommendedName>
</protein>
<dbReference type="SUPFAM" id="SSF52218">
    <property type="entry name" value="Flavoproteins"/>
    <property type="match status" value="1"/>
</dbReference>
<dbReference type="InterPro" id="IPR029039">
    <property type="entry name" value="Flavoprotein-like_sf"/>
</dbReference>
<dbReference type="PIRSF" id="PIRSF038996">
    <property type="entry name" value="FldA"/>
    <property type="match status" value="1"/>
</dbReference>
<keyword evidence="4 7" id="KW-0285">Flavoprotein</keyword>
<organism evidence="9 10">
    <name type="scientific">Candidatus Palibaumannia cicadellinicola</name>
    <dbReference type="NCBI Taxonomy" id="186490"/>
    <lineage>
        <taxon>Bacteria</taxon>
        <taxon>Pseudomonadati</taxon>
        <taxon>Pseudomonadota</taxon>
        <taxon>Gammaproteobacteria</taxon>
        <taxon>Candidatus Palibaumannia</taxon>
    </lineage>
</organism>
<dbReference type="Gene3D" id="3.40.50.360">
    <property type="match status" value="1"/>
</dbReference>
<evidence type="ECO:0000256" key="2">
    <source>
        <dbReference type="ARBA" id="ARBA00005267"/>
    </source>
</evidence>
<dbReference type="InterPro" id="IPR050619">
    <property type="entry name" value="Flavodoxin"/>
</dbReference>
<accession>A0A2N4XXG5</accession>
<dbReference type="NCBIfam" id="NF006735">
    <property type="entry name" value="PRK09267.1-1"/>
    <property type="match status" value="1"/>
</dbReference>
<evidence type="ECO:0000259" key="8">
    <source>
        <dbReference type="PROSITE" id="PS50902"/>
    </source>
</evidence>
<comment type="similarity">
    <text evidence="2 7">Belongs to the flavodoxin family.</text>
</comment>
<evidence type="ECO:0000313" key="9">
    <source>
        <dbReference type="EMBL" id="PLK59097.1"/>
    </source>
</evidence>
<dbReference type="NCBIfam" id="TIGR01752">
    <property type="entry name" value="flav_long"/>
    <property type="match status" value="1"/>
</dbReference>
<evidence type="ECO:0000256" key="4">
    <source>
        <dbReference type="ARBA" id="ARBA00022630"/>
    </source>
</evidence>
<reference evidence="9 10" key="1">
    <citation type="submission" date="2017-06" db="EMBL/GenBank/DDBJ databases">
        <title>Metabolic interaction between xylem feeders and their symbionts.</title>
        <authorList>
            <person name="Chouaia B."/>
        </authorList>
    </citation>
    <scope>NUCLEOTIDE SEQUENCE [LARGE SCALE GENOMIC DNA]</scope>
    <source>
        <strain evidence="9 10">Gra</strain>
    </source>
</reference>
<dbReference type="PROSITE" id="PS50902">
    <property type="entry name" value="FLAVODOXIN_LIKE"/>
    <property type="match status" value="1"/>
</dbReference>
<dbReference type="PANTHER" id="PTHR42809:SF1">
    <property type="entry name" value="FLAVODOXIN 1"/>
    <property type="match status" value="1"/>
</dbReference>
<dbReference type="GO" id="GO:0009055">
    <property type="term" value="F:electron transfer activity"/>
    <property type="evidence" value="ECO:0007669"/>
    <property type="project" value="UniProtKB-UniRule"/>
</dbReference>
<dbReference type="InterPro" id="IPR010086">
    <property type="entry name" value="Flavodoxin_lc"/>
</dbReference>